<feature type="transmembrane region" description="Helical" evidence="1">
    <location>
        <begin position="314"/>
        <end position="332"/>
    </location>
</feature>
<feature type="transmembrane region" description="Helical" evidence="1">
    <location>
        <begin position="129"/>
        <end position="159"/>
    </location>
</feature>
<gene>
    <name evidence="2" type="ORF">A2042_06930</name>
</gene>
<protein>
    <recommendedName>
        <fullName evidence="4">Glycosyltransferase RgtA/B/C/D-like domain-containing protein</fullName>
    </recommendedName>
</protein>
<feature type="transmembrane region" description="Helical" evidence="1">
    <location>
        <begin position="344"/>
        <end position="365"/>
    </location>
</feature>
<keyword evidence="1" id="KW-1133">Transmembrane helix</keyword>
<feature type="transmembrane region" description="Helical" evidence="1">
    <location>
        <begin position="256"/>
        <end position="277"/>
    </location>
</feature>
<accession>A0A1F7RMR4</accession>
<feature type="transmembrane region" description="Helical" evidence="1">
    <location>
        <begin position="171"/>
        <end position="191"/>
    </location>
</feature>
<evidence type="ECO:0000256" key="1">
    <source>
        <dbReference type="SAM" id="Phobius"/>
    </source>
</evidence>
<evidence type="ECO:0008006" key="4">
    <source>
        <dbReference type="Google" id="ProtNLM"/>
    </source>
</evidence>
<keyword evidence="1" id="KW-0812">Transmembrane</keyword>
<proteinExistence type="predicted"/>
<evidence type="ECO:0000313" key="3">
    <source>
        <dbReference type="Proteomes" id="UP000178526"/>
    </source>
</evidence>
<dbReference type="AlphaFoldDB" id="A0A1F7RMR4"/>
<feature type="transmembrane region" description="Helical" evidence="1">
    <location>
        <begin position="90"/>
        <end position="123"/>
    </location>
</feature>
<reference evidence="2 3" key="1">
    <citation type="journal article" date="2016" name="Nat. Commun.">
        <title>Thousands of microbial genomes shed light on interconnected biogeochemical processes in an aquifer system.</title>
        <authorList>
            <person name="Anantharaman K."/>
            <person name="Brown C.T."/>
            <person name="Hug L.A."/>
            <person name="Sharon I."/>
            <person name="Castelle C.J."/>
            <person name="Probst A.J."/>
            <person name="Thomas B.C."/>
            <person name="Singh A."/>
            <person name="Wilkins M.J."/>
            <person name="Karaoz U."/>
            <person name="Brodie E.L."/>
            <person name="Williams K.H."/>
            <person name="Hubbard S.S."/>
            <person name="Banfield J.F."/>
        </authorList>
    </citation>
    <scope>NUCLEOTIDE SEQUENCE [LARGE SCALE GENOMIC DNA]</scope>
</reference>
<comment type="caution">
    <text evidence="2">The sequence shown here is derived from an EMBL/GenBank/DDBJ whole genome shotgun (WGS) entry which is preliminary data.</text>
</comment>
<dbReference type="Proteomes" id="UP000178526">
    <property type="component" value="Unassembled WGS sequence"/>
</dbReference>
<sequence>MGFPLDDAWIHQSIARNLGGHFELSFNRGELTTGSTSLLWTSILSLNFAFIKVDPVYFTLTVNILLYFLTATFLYKLLSKEIDKLTSFIIVILFSLTGTVGFFVFSGMEVFLFYFLSIASVYFFVEKRFSITGFLCGLLILTRPEGLGLFLIFIVVTLYKSFPKIEKKTMLFLMIPPIIFLGVSVSINFYISGSFLPTTFMGRKWLYLLSNKLFYLDLNQTWSFLSSWCFMIKKYTFGIHKSGSLIINLLKNGTNYLLFLFIFIGSLRILKNGLWCYEKKERKGIFLLFIWSVALNLLYIFFLPAASHAGRYQPLNYLLVSLTMVLGIQCIAQRVFKRLRFTKGALSLSGMILLFIFLNNALFWAEVTKVSIFHINNTHKRMALYLKSHLPENEKVAVFDIGAIKYFSSQNIVDLGGLIDKKIIPYLFSWNSIPYLQDRGVKYIVLPFFYHYESENGWKLGFFRKNSKVRLIKIKEFSTPEDIWKLVRDTTYNADPRQILFEIKY</sequence>
<name>A0A1F7RMR4_9BACT</name>
<dbReference type="EMBL" id="MGDB01000053">
    <property type="protein sequence ID" value="OGL42254.1"/>
    <property type="molecule type" value="Genomic_DNA"/>
</dbReference>
<organism evidence="2 3">
    <name type="scientific">Candidatus Schekmanbacteria bacterium GWA2_38_11</name>
    <dbReference type="NCBI Taxonomy" id="1817876"/>
    <lineage>
        <taxon>Bacteria</taxon>
        <taxon>Candidatus Schekmaniibacteriota</taxon>
    </lineage>
</organism>
<keyword evidence="1" id="KW-0472">Membrane</keyword>
<evidence type="ECO:0000313" key="2">
    <source>
        <dbReference type="EMBL" id="OGL42254.1"/>
    </source>
</evidence>
<feature type="transmembrane region" description="Helical" evidence="1">
    <location>
        <begin position="57"/>
        <end position="78"/>
    </location>
</feature>
<feature type="transmembrane region" description="Helical" evidence="1">
    <location>
        <begin position="284"/>
        <end position="302"/>
    </location>
</feature>